<sequence length="250" mass="26619">MSTVSTRLVVSLYDMSGERDLLRCARFAARLDRSRVRLSLLVPAPLLSGSAVTDWLRERVTSGDALVLHGLEPPRPARTRGFHDDRRRPRHEAGLRLTAANAVLEAAGLGSEVFAPLGGRTSAGTLAALRAAGFGACVEPELLRDLRTGRVLRTRVRTLSGGRGESARCRELRSAAEREIRGGPGLIRFAVSAGDLDRPARRAAVHDAIDLALSHGALPATYPELVAPPPGPPHPALAVRGVPNPDPLTS</sequence>
<evidence type="ECO:0000313" key="3">
    <source>
        <dbReference type="Proteomes" id="UP000215043"/>
    </source>
</evidence>
<dbReference type="Proteomes" id="UP000215043">
    <property type="component" value="Chromosome"/>
</dbReference>
<evidence type="ECO:0000256" key="1">
    <source>
        <dbReference type="SAM" id="MobiDB-lite"/>
    </source>
</evidence>
<dbReference type="AlphaFoldDB" id="A0A223RXR9"/>
<protein>
    <recommendedName>
        <fullName evidence="4">DUF2334 domain-containing protein</fullName>
    </recommendedName>
</protein>
<dbReference type="RefSeq" id="WP_052427742.1">
    <property type="nucleotide sequence ID" value="NZ_CP022752.1"/>
</dbReference>
<reference evidence="2 3" key="1">
    <citation type="submission" date="2017-08" db="EMBL/GenBank/DDBJ databases">
        <title>The complete genome sequence of moderately halophilic actinomycete Actinopolyspora erythraea YIM 90600, the producer of novel erythromycin, novel actinopolysporins A-C and tubercidin.</title>
        <authorList>
            <person name="Yin M."/>
            <person name="Tang S."/>
        </authorList>
    </citation>
    <scope>NUCLEOTIDE SEQUENCE [LARGE SCALE GENOMIC DNA]</scope>
    <source>
        <strain evidence="2 3">YIM 90600</strain>
    </source>
</reference>
<evidence type="ECO:0008006" key="4">
    <source>
        <dbReference type="Google" id="ProtNLM"/>
    </source>
</evidence>
<dbReference type="OrthoDB" id="5242819at2"/>
<proteinExistence type="predicted"/>
<name>A0A223RXR9_9ACTN</name>
<gene>
    <name evidence="2" type="ORF">CDG81_22210</name>
</gene>
<feature type="region of interest" description="Disordered" evidence="1">
    <location>
        <begin position="224"/>
        <end position="250"/>
    </location>
</feature>
<dbReference type="KEGG" id="aey:CDG81_22210"/>
<organism evidence="2 3">
    <name type="scientific">Actinopolyspora erythraea</name>
    <dbReference type="NCBI Taxonomy" id="414996"/>
    <lineage>
        <taxon>Bacteria</taxon>
        <taxon>Bacillati</taxon>
        <taxon>Actinomycetota</taxon>
        <taxon>Actinomycetes</taxon>
        <taxon>Actinopolysporales</taxon>
        <taxon>Actinopolysporaceae</taxon>
        <taxon>Actinopolyspora</taxon>
    </lineage>
</organism>
<accession>A0A223RXR9</accession>
<feature type="compositionally biased region" description="Pro residues" evidence="1">
    <location>
        <begin position="226"/>
        <end position="235"/>
    </location>
</feature>
<dbReference type="EMBL" id="CP022752">
    <property type="protein sequence ID" value="ASU80539.1"/>
    <property type="molecule type" value="Genomic_DNA"/>
</dbReference>
<evidence type="ECO:0000313" key="2">
    <source>
        <dbReference type="EMBL" id="ASU80539.1"/>
    </source>
</evidence>